<dbReference type="GO" id="GO:0140326">
    <property type="term" value="F:ATPase-coupled intramembrane lipid transporter activity"/>
    <property type="evidence" value="ECO:0007669"/>
    <property type="project" value="TreeGrafter"/>
</dbReference>
<dbReference type="STRING" id="436010.A0A166WLT3"/>
<reference evidence="2 3" key="1">
    <citation type="journal article" date="2016" name="Mol. Biol. Evol.">
        <title>Comparative Genomics of Early-Diverging Mushroom-Forming Fungi Provides Insights into the Origins of Lignocellulose Decay Capabilities.</title>
        <authorList>
            <person name="Nagy L.G."/>
            <person name="Riley R."/>
            <person name="Tritt A."/>
            <person name="Adam C."/>
            <person name="Daum C."/>
            <person name="Floudas D."/>
            <person name="Sun H."/>
            <person name="Yadav J.S."/>
            <person name="Pangilinan J."/>
            <person name="Larsson K.H."/>
            <person name="Matsuura K."/>
            <person name="Barry K."/>
            <person name="Labutti K."/>
            <person name="Kuo R."/>
            <person name="Ohm R.A."/>
            <person name="Bhattacharya S.S."/>
            <person name="Shirouzu T."/>
            <person name="Yoshinaga Y."/>
            <person name="Martin F.M."/>
            <person name="Grigoriev I.V."/>
            <person name="Hibbett D.S."/>
        </authorList>
    </citation>
    <scope>NUCLEOTIDE SEQUENCE [LARGE SCALE GENOMIC DNA]</scope>
    <source>
        <strain evidence="2 3">CBS 109695</strain>
    </source>
</reference>
<dbReference type="GO" id="GO:0005886">
    <property type="term" value="C:plasma membrane"/>
    <property type="evidence" value="ECO:0007669"/>
    <property type="project" value="TreeGrafter"/>
</dbReference>
<evidence type="ECO:0000313" key="2">
    <source>
        <dbReference type="EMBL" id="KZP33888.1"/>
    </source>
</evidence>
<dbReference type="GO" id="GO:0045332">
    <property type="term" value="P:phospholipid translocation"/>
    <property type="evidence" value="ECO:0007669"/>
    <property type="project" value="TreeGrafter"/>
</dbReference>
<keyword evidence="3" id="KW-1185">Reference proteome</keyword>
<dbReference type="SUPFAM" id="SSF81665">
    <property type="entry name" value="Calcium ATPase, transmembrane domain M"/>
    <property type="match status" value="1"/>
</dbReference>
<feature type="non-terminal residue" evidence="2">
    <location>
        <position position="1"/>
    </location>
</feature>
<dbReference type="Pfam" id="PF16209">
    <property type="entry name" value="PhoLip_ATPase_N"/>
    <property type="match status" value="1"/>
</dbReference>
<evidence type="ECO:0000259" key="1">
    <source>
        <dbReference type="Pfam" id="PF16209"/>
    </source>
</evidence>
<organism evidence="2 3">
    <name type="scientific">Athelia psychrophila</name>
    <dbReference type="NCBI Taxonomy" id="1759441"/>
    <lineage>
        <taxon>Eukaryota</taxon>
        <taxon>Fungi</taxon>
        <taxon>Dikarya</taxon>
        <taxon>Basidiomycota</taxon>
        <taxon>Agaricomycotina</taxon>
        <taxon>Agaricomycetes</taxon>
        <taxon>Agaricomycetidae</taxon>
        <taxon>Atheliales</taxon>
        <taxon>Atheliaceae</taxon>
        <taxon>Athelia</taxon>
    </lineage>
</organism>
<gene>
    <name evidence="2" type="ORF">FIBSPDRAFT_708815</name>
</gene>
<sequence length="103" mass="11540">PLAVGFSVAAFNVESLFSSRHPIGPPRAVYLNENLPAGYHDAKGRPKKEHVYCTNQVITSKYTIITFLPRNLIEQFRRVANVFFLGTAILQFFPKFSTISPGL</sequence>
<dbReference type="OrthoDB" id="377733at2759"/>
<dbReference type="PANTHER" id="PTHR24092">
    <property type="entry name" value="PROBABLE PHOSPHOLIPID-TRANSPORTING ATPASE"/>
    <property type="match status" value="1"/>
</dbReference>
<accession>A0A166WLT3</accession>
<dbReference type="EMBL" id="KV417481">
    <property type="protein sequence ID" value="KZP33888.1"/>
    <property type="molecule type" value="Genomic_DNA"/>
</dbReference>
<feature type="non-terminal residue" evidence="2">
    <location>
        <position position="103"/>
    </location>
</feature>
<dbReference type="InterPro" id="IPR023298">
    <property type="entry name" value="ATPase_P-typ_TM_dom_sf"/>
</dbReference>
<name>A0A166WLT3_9AGAM</name>
<dbReference type="Proteomes" id="UP000076532">
    <property type="component" value="Unassembled WGS sequence"/>
</dbReference>
<evidence type="ECO:0000313" key="3">
    <source>
        <dbReference type="Proteomes" id="UP000076532"/>
    </source>
</evidence>
<feature type="domain" description="P-type ATPase N-terminal" evidence="1">
    <location>
        <begin position="47"/>
        <end position="101"/>
    </location>
</feature>
<protein>
    <recommendedName>
        <fullName evidence="1">P-type ATPase N-terminal domain-containing protein</fullName>
    </recommendedName>
</protein>
<dbReference type="PANTHER" id="PTHR24092:SF153">
    <property type="entry name" value="PHOSPHOLIPID-TRANSPORTING ATPASE"/>
    <property type="match status" value="1"/>
</dbReference>
<proteinExistence type="predicted"/>
<dbReference type="InterPro" id="IPR032631">
    <property type="entry name" value="P-type_ATPase_N"/>
</dbReference>
<dbReference type="AlphaFoldDB" id="A0A166WLT3"/>